<dbReference type="InterPro" id="IPR000477">
    <property type="entry name" value="RT_dom"/>
</dbReference>
<protein>
    <recommendedName>
        <fullName evidence="5">Reverse transcriptase domain-containing protein</fullName>
    </recommendedName>
</protein>
<dbReference type="CDD" id="cd00303">
    <property type="entry name" value="retropepsin_like"/>
    <property type="match status" value="1"/>
</dbReference>
<dbReference type="InterPro" id="IPR021109">
    <property type="entry name" value="Peptidase_aspartic_dom_sf"/>
</dbReference>
<dbReference type="EMBL" id="OIVN01001955">
    <property type="protein sequence ID" value="SPC99261.1"/>
    <property type="molecule type" value="Genomic_DNA"/>
</dbReference>
<dbReference type="Pfam" id="PF00078">
    <property type="entry name" value="RVT_1"/>
    <property type="match status" value="1"/>
</dbReference>
<dbReference type="CDD" id="cd01647">
    <property type="entry name" value="RT_LTR"/>
    <property type="match status" value="1"/>
</dbReference>
<feature type="domain" description="Retrotransposon gag" evidence="3">
    <location>
        <begin position="181"/>
        <end position="270"/>
    </location>
</feature>
<dbReference type="PANTHER" id="PTHR24559:SF444">
    <property type="entry name" value="REVERSE TRANSCRIPTASE DOMAIN-CONTAINING PROTEIN"/>
    <property type="match status" value="1"/>
</dbReference>
<organism evidence="4">
    <name type="scientific">Fagus sylvatica</name>
    <name type="common">Beechnut</name>
    <dbReference type="NCBI Taxonomy" id="28930"/>
    <lineage>
        <taxon>Eukaryota</taxon>
        <taxon>Viridiplantae</taxon>
        <taxon>Streptophyta</taxon>
        <taxon>Embryophyta</taxon>
        <taxon>Tracheophyta</taxon>
        <taxon>Spermatophyta</taxon>
        <taxon>Magnoliopsida</taxon>
        <taxon>eudicotyledons</taxon>
        <taxon>Gunneridae</taxon>
        <taxon>Pentapetalae</taxon>
        <taxon>rosids</taxon>
        <taxon>fabids</taxon>
        <taxon>Fagales</taxon>
        <taxon>Fagaceae</taxon>
        <taxon>Fagus</taxon>
    </lineage>
</organism>
<sequence>MEAGNTSAQPLSASERQMQALTANIQELARQKIPSAGQGQNGEEIPRNEARRNQNQNQNQNDEGSSANQNREPHPSQVADPTRSAADARAAKLEEELKEMREQMKEMKSQVKAKAAKNLDMLVHRSESPFTKRIDEYPLPAKFKVPQLETFDGFKDPLDYLDSFRTIMRLHGVSDEIMCRTFPTNLRGSARTWFNQLETGSIDTFAQLSRAFIDNFIGGRRSARPANYLLNIRQREGESLRSYVQRFNKEAVQIDEPNEYVAFTAFNTGLLKGDFLFQLCKDPPKSMSELMYEAQKFINAEDAFEARDEFLSRKRKEPEDRRFDSSRNKSSKQDYPKIERKNISSWLGKLRSDPAKRSKDLYCRFHRDHGHTTEDCFALKQQIEALIRQGKLGKFVRQDKPEIRSEPRPPRKAYARQAHNILVTQRSWKSLKMDDQVISFSEDDARNIHHPHDDALVVTLTIAGFITRRVLIDNGSSADIIYLPAYQQMKINKEQLKPIDIPLVGFTGDKVKPLGVVSLIIEAGTYPKQVRTSVEFLVVDCPSAYNVIIGRPTLNKLRAVTSTYHLLVRFPTEHGIGELKGDQATARECYFASLGPEAKHQTMKIDEGHRLVEPTEELEVIVLDDDEPHKTTSIGTKMDGTMREAMINFLKSNLDVFAWTHDDMPGIDPATICHKLNVNPSIRPIKQKRRVFAPDRNQTISDEVEKFLMAGFIREVFYPDWLANVVMVKKANGKWRMCVDFTDLNKACPKDSFPLPRIDQLVDSTAGHRLLTFMDAFSGYNQIMMDDADQEKTSFITSKGLFCYKVMLFELKNAGATYQRLMNRMFHHQIGRNVEVYVDDMLVKTKDEANHRYMFVKLAPKLFMI</sequence>
<dbReference type="InterPro" id="IPR043128">
    <property type="entry name" value="Rev_trsase/Diguanyl_cyclase"/>
</dbReference>
<dbReference type="AlphaFoldDB" id="A0A2N9GIZ6"/>
<feature type="region of interest" description="Disordered" evidence="1">
    <location>
        <begin position="315"/>
        <end position="335"/>
    </location>
</feature>
<name>A0A2N9GIZ6_FAGSY</name>
<dbReference type="InterPro" id="IPR005162">
    <property type="entry name" value="Retrotrans_gag_dom"/>
</dbReference>
<accession>A0A2N9GIZ6</accession>
<dbReference type="InterPro" id="IPR043502">
    <property type="entry name" value="DNA/RNA_pol_sf"/>
</dbReference>
<dbReference type="Pfam" id="PF03732">
    <property type="entry name" value="Retrotrans_gag"/>
    <property type="match status" value="1"/>
</dbReference>
<evidence type="ECO:0000259" key="2">
    <source>
        <dbReference type="Pfam" id="PF00078"/>
    </source>
</evidence>
<dbReference type="Gene3D" id="2.40.70.10">
    <property type="entry name" value="Acid Proteases"/>
    <property type="match status" value="1"/>
</dbReference>
<dbReference type="Gene3D" id="3.30.70.270">
    <property type="match status" value="1"/>
</dbReference>
<gene>
    <name evidence="4" type="ORF">FSB_LOCUS27143</name>
</gene>
<reference evidence="4" key="1">
    <citation type="submission" date="2018-02" db="EMBL/GenBank/DDBJ databases">
        <authorList>
            <person name="Cohen D.B."/>
            <person name="Kent A.D."/>
        </authorList>
    </citation>
    <scope>NUCLEOTIDE SEQUENCE</scope>
</reference>
<feature type="region of interest" description="Disordered" evidence="1">
    <location>
        <begin position="1"/>
        <end position="89"/>
    </location>
</feature>
<evidence type="ECO:0000313" key="4">
    <source>
        <dbReference type="EMBL" id="SPC99261.1"/>
    </source>
</evidence>
<proteinExistence type="predicted"/>
<dbReference type="Gene3D" id="3.10.10.10">
    <property type="entry name" value="HIV Type 1 Reverse Transcriptase, subunit A, domain 1"/>
    <property type="match status" value="1"/>
</dbReference>
<evidence type="ECO:0000256" key="1">
    <source>
        <dbReference type="SAM" id="MobiDB-lite"/>
    </source>
</evidence>
<dbReference type="SUPFAM" id="SSF56672">
    <property type="entry name" value="DNA/RNA polymerases"/>
    <property type="match status" value="1"/>
</dbReference>
<dbReference type="PANTHER" id="PTHR24559">
    <property type="entry name" value="TRANSPOSON TY3-I GAG-POL POLYPROTEIN"/>
    <property type="match status" value="1"/>
</dbReference>
<evidence type="ECO:0000259" key="3">
    <source>
        <dbReference type="Pfam" id="PF03732"/>
    </source>
</evidence>
<feature type="compositionally biased region" description="Polar residues" evidence="1">
    <location>
        <begin position="1"/>
        <end position="25"/>
    </location>
</feature>
<evidence type="ECO:0008006" key="5">
    <source>
        <dbReference type="Google" id="ProtNLM"/>
    </source>
</evidence>
<feature type="domain" description="Reverse transcriptase" evidence="2">
    <location>
        <begin position="728"/>
        <end position="852"/>
    </location>
</feature>
<dbReference type="InterPro" id="IPR053134">
    <property type="entry name" value="RNA-dir_DNA_polymerase"/>
</dbReference>